<dbReference type="EMBL" id="BONQ01000108">
    <property type="protein sequence ID" value="GIG48775.1"/>
    <property type="molecule type" value="Genomic_DNA"/>
</dbReference>
<keyword evidence="5" id="KW-1185">Reference proteome</keyword>
<reference evidence="4" key="1">
    <citation type="submission" date="2021-01" db="EMBL/GenBank/DDBJ databases">
        <title>Whole genome shotgun sequence of Dactylosporangium siamense NBRC 106093.</title>
        <authorList>
            <person name="Komaki H."/>
            <person name="Tamura T."/>
        </authorList>
    </citation>
    <scope>NUCLEOTIDE SEQUENCE</scope>
    <source>
        <strain evidence="4">NBRC 106093</strain>
    </source>
</reference>
<sequence length="276" mass="28833">MRFVTGRMLVTGSTGSLGRRVYERARAAGWTATGTCFTTPGAADLRLDIRDRAAVDAAVRDLRPDVVIHTAGGRDRGDWRSLADGAAHVALAAAATGARLVHISSDAVFSGREVHYTEDALPDPTYRYGAAKAAAETAVQAIAPAAVLVRTSTILGDGRGAHEVLTHALSSGAVTGALFTDEIRMPVHVDDLADALIELAGTDVAGPLHVTGPEPVSRYDLGLMVAARDGLDPASIPAARSADVLPGRPLDVRLDCTLARSLLRTPLRPVSVFMTS</sequence>
<name>A0A919UEL9_9ACTN</name>
<dbReference type="PANTHER" id="PTHR10491:SF4">
    <property type="entry name" value="METHIONINE ADENOSYLTRANSFERASE 2 SUBUNIT BETA"/>
    <property type="match status" value="1"/>
</dbReference>
<evidence type="ECO:0000256" key="1">
    <source>
        <dbReference type="ARBA" id="ARBA00010944"/>
    </source>
</evidence>
<evidence type="ECO:0000313" key="5">
    <source>
        <dbReference type="Proteomes" id="UP000660611"/>
    </source>
</evidence>
<gene>
    <name evidence="4" type="ORF">Dsi01nite_068160</name>
</gene>
<evidence type="ECO:0000259" key="3">
    <source>
        <dbReference type="Pfam" id="PF04321"/>
    </source>
</evidence>
<dbReference type="SUPFAM" id="SSF51735">
    <property type="entry name" value="NAD(P)-binding Rossmann-fold domains"/>
    <property type="match status" value="1"/>
</dbReference>
<proteinExistence type="inferred from homology"/>
<evidence type="ECO:0000256" key="2">
    <source>
        <dbReference type="RuleBase" id="RU364082"/>
    </source>
</evidence>
<feature type="domain" description="RmlD-like substrate binding" evidence="3">
    <location>
        <begin position="7"/>
        <end position="268"/>
    </location>
</feature>
<dbReference type="PANTHER" id="PTHR10491">
    <property type="entry name" value="DTDP-4-DEHYDRORHAMNOSE REDUCTASE"/>
    <property type="match status" value="1"/>
</dbReference>
<evidence type="ECO:0000313" key="4">
    <source>
        <dbReference type="EMBL" id="GIG48775.1"/>
    </source>
</evidence>
<dbReference type="Proteomes" id="UP000660611">
    <property type="component" value="Unassembled WGS sequence"/>
</dbReference>
<accession>A0A919UEL9</accession>
<organism evidence="4 5">
    <name type="scientific">Dactylosporangium siamense</name>
    <dbReference type="NCBI Taxonomy" id="685454"/>
    <lineage>
        <taxon>Bacteria</taxon>
        <taxon>Bacillati</taxon>
        <taxon>Actinomycetota</taxon>
        <taxon>Actinomycetes</taxon>
        <taxon>Micromonosporales</taxon>
        <taxon>Micromonosporaceae</taxon>
        <taxon>Dactylosporangium</taxon>
    </lineage>
</organism>
<dbReference type="InterPro" id="IPR029903">
    <property type="entry name" value="RmlD-like-bd"/>
</dbReference>
<comment type="pathway">
    <text evidence="2">Carbohydrate biosynthesis; dTDP-L-rhamnose biosynthesis.</text>
</comment>
<keyword evidence="2" id="KW-0521">NADP</keyword>
<dbReference type="AlphaFoldDB" id="A0A919UEL9"/>
<keyword evidence="2" id="KW-0560">Oxidoreductase</keyword>
<dbReference type="GO" id="GO:0008831">
    <property type="term" value="F:dTDP-4-dehydrorhamnose reductase activity"/>
    <property type="evidence" value="ECO:0007669"/>
    <property type="project" value="UniProtKB-EC"/>
</dbReference>
<dbReference type="Pfam" id="PF04321">
    <property type="entry name" value="RmlD_sub_bind"/>
    <property type="match status" value="1"/>
</dbReference>
<comment type="function">
    <text evidence="2">Catalyzes the reduction of dTDP-6-deoxy-L-lyxo-4-hexulose to yield dTDP-L-rhamnose.</text>
</comment>
<dbReference type="EC" id="1.1.1.133" evidence="2"/>
<dbReference type="InterPro" id="IPR005913">
    <property type="entry name" value="dTDP_dehydrorham_reduct"/>
</dbReference>
<comment type="caution">
    <text evidence="4">The sequence shown here is derived from an EMBL/GenBank/DDBJ whole genome shotgun (WGS) entry which is preliminary data.</text>
</comment>
<dbReference type="Gene3D" id="3.40.50.720">
    <property type="entry name" value="NAD(P)-binding Rossmann-like Domain"/>
    <property type="match status" value="1"/>
</dbReference>
<dbReference type="InterPro" id="IPR036291">
    <property type="entry name" value="NAD(P)-bd_dom_sf"/>
</dbReference>
<comment type="similarity">
    <text evidence="1 2">Belongs to the dTDP-4-dehydrorhamnose reductase family.</text>
</comment>
<protein>
    <recommendedName>
        <fullName evidence="2">dTDP-4-dehydrorhamnose reductase</fullName>
        <ecNumber evidence="2">1.1.1.133</ecNumber>
    </recommendedName>
</protein>